<evidence type="ECO:0000313" key="3">
    <source>
        <dbReference type="Proteomes" id="UP000598350"/>
    </source>
</evidence>
<dbReference type="InterPro" id="IPR036953">
    <property type="entry name" value="GreA/GreB_C_sf"/>
</dbReference>
<name>A0ABR7VJJ1_9FLAO</name>
<keyword evidence="2" id="KW-0648">Protein biosynthesis</keyword>
<evidence type="ECO:0000259" key="1">
    <source>
        <dbReference type="Pfam" id="PF01272"/>
    </source>
</evidence>
<protein>
    <submittedName>
        <fullName evidence="2">GreA/GreB family elongation factor</fullName>
    </submittedName>
</protein>
<feature type="domain" description="Transcription elongation factor GreA/GreB C-terminal" evidence="1">
    <location>
        <begin position="54"/>
        <end position="127"/>
    </location>
</feature>
<dbReference type="PANTHER" id="PTHR30437:SF5">
    <property type="entry name" value="REGULATOR OF NUCLEOSIDE DIPHOSPHATE KINASE"/>
    <property type="match status" value="1"/>
</dbReference>
<comment type="caution">
    <text evidence="2">The sequence shown here is derived from an EMBL/GenBank/DDBJ whole genome shotgun (WGS) entry which is preliminary data.</text>
</comment>
<dbReference type="SUPFAM" id="SSF54534">
    <property type="entry name" value="FKBP-like"/>
    <property type="match status" value="1"/>
</dbReference>
<dbReference type="Pfam" id="PF01272">
    <property type="entry name" value="GreA_GreB"/>
    <property type="match status" value="1"/>
</dbReference>
<dbReference type="Proteomes" id="UP000598350">
    <property type="component" value="Unassembled WGS sequence"/>
</dbReference>
<dbReference type="EMBL" id="JABTCG010000006">
    <property type="protein sequence ID" value="MBD0852209.1"/>
    <property type="molecule type" value="Genomic_DNA"/>
</dbReference>
<dbReference type="Gene3D" id="3.10.50.30">
    <property type="entry name" value="Transcription elongation factor, GreA/GreB, C-terminal domain"/>
    <property type="match status" value="1"/>
</dbReference>
<dbReference type="InterPro" id="IPR023459">
    <property type="entry name" value="Tscrpt_elong_fac_GreA/B_fam"/>
</dbReference>
<accession>A0ABR7VJJ1</accession>
<dbReference type="RefSeq" id="WP_188315336.1">
    <property type="nucleotide sequence ID" value="NZ_JABTCG010000006.1"/>
</dbReference>
<dbReference type="PANTHER" id="PTHR30437">
    <property type="entry name" value="TRANSCRIPTION ELONGATION FACTOR GREA"/>
    <property type="match status" value="1"/>
</dbReference>
<reference evidence="2 3" key="1">
    <citation type="submission" date="2020-05" db="EMBL/GenBank/DDBJ databases">
        <title>The draft genome sequence of Maribacter arenosus CAU 1321.</title>
        <authorList>
            <person name="Mu L."/>
        </authorList>
    </citation>
    <scope>NUCLEOTIDE SEQUENCE [LARGE SCALE GENOMIC DNA]</scope>
    <source>
        <strain evidence="2 3">CAU 1321</strain>
    </source>
</reference>
<sequence length="139" mass="15846">MKYGSLVIEKKEYVLLKRFMNLTGYYRDDTLRTSVKKLVGELEAAKIYDEADMPNDVIRFNSTITIASKNGWNRKFKLVMPNVSDVKNNKVSILTPMGAAVIGYAEGDSITWEFPSGEQKLIIEKVDQENKYINANMIL</sequence>
<keyword evidence="3" id="KW-1185">Reference proteome</keyword>
<organism evidence="2 3">
    <name type="scientific">Maribacter arenosus</name>
    <dbReference type="NCBI Taxonomy" id="1854708"/>
    <lineage>
        <taxon>Bacteria</taxon>
        <taxon>Pseudomonadati</taxon>
        <taxon>Bacteroidota</taxon>
        <taxon>Flavobacteriia</taxon>
        <taxon>Flavobacteriales</taxon>
        <taxon>Flavobacteriaceae</taxon>
        <taxon>Maribacter</taxon>
    </lineage>
</organism>
<dbReference type="InterPro" id="IPR001437">
    <property type="entry name" value="Tscrpt_elong_fac_GreA/B_C"/>
</dbReference>
<dbReference type="GO" id="GO:0003746">
    <property type="term" value="F:translation elongation factor activity"/>
    <property type="evidence" value="ECO:0007669"/>
    <property type="project" value="UniProtKB-KW"/>
</dbReference>
<gene>
    <name evidence="2" type="ORF">HPE63_16120</name>
</gene>
<evidence type="ECO:0000313" key="2">
    <source>
        <dbReference type="EMBL" id="MBD0852209.1"/>
    </source>
</evidence>
<proteinExistence type="predicted"/>
<keyword evidence="2" id="KW-0251">Elongation factor</keyword>